<sequence length="73" mass="7846">MCPGFSDKDIAQISDLVGENVGICVTRGDSNTNKIIASLMNRGNYTIKKHYSYIAYLNDTDAQGAAVMAASEL</sequence>
<protein>
    <submittedName>
        <fullName evidence="1">Uncharacterized protein</fullName>
    </submittedName>
</protein>
<name>A0ABT8QS40_9FIRM</name>
<dbReference type="Proteomes" id="UP001176021">
    <property type="component" value="Unassembled WGS sequence"/>
</dbReference>
<comment type="caution">
    <text evidence="1">The sequence shown here is derived from an EMBL/GenBank/DDBJ whole genome shotgun (WGS) entry which is preliminary data.</text>
</comment>
<evidence type="ECO:0000313" key="2">
    <source>
        <dbReference type="Proteomes" id="UP001176021"/>
    </source>
</evidence>
<evidence type="ECO:0000313" key="1">
    <source>
        <dbReference type="EMBL" id="MDO0824151.1"/>
    </source>
</evidence>
<organism evidence="1 2">
    <name type="scientific">Desulfosporosinus nitroreducens</name>
    <dbReference type="NCBI Taxonomy" id="2018668"/>
    <lineage>
        <taxon>Bacteria</taxon>
        <taxon>Bacillati</taxon>
        <taxon>Bacillota</taxon>
        <taxon>Clostridia</taxon>
        <taxon>Eubacteriales</taxon>
        <taxon>Desulfitobacteriaceae</taxon>
        <taxon>Desulfosporosinus</taxon>
    </lineage>
</organism>
<keyword evidence="2" id="KW-1185">Reference proteome</keyword>
<gene>
    <name evidence="1" type="ORF">M8H41_15010</name>
</gene>
<reference evidence="1" key="1">
    <citation type="submission" date="2022-05" db="EMBL/GenBank/DDBJ databases">
        <title>Expanded diversity of anoxic marine methylotrophy in a Black Sea sulfate reducing microorganism.</title>
        <authorList>
            <person name="Fischer P.Q."/>
            <person name="Stams A.J.M."/>
            <person name="Villanueva L."/>
            <person name="Sousa D.Z."/>
        </authorList>
    </citation>
    <scope>NUCLEOTIDE SEQUENCE</scope>
    <source>
        <strain evidence="1">P130</strain>
    </source>
</reference>
<dbReference type="EMBL" id="JAMJEV010000012">
    <property type="protein sequence ID" value="MDO0824151.1"/>
    <property type="molecule type" value="Genomic_DNA"/>
</dbReference>
<accession>A0ABT8QS40</accession>
<proteinExistence type="predicted"/>